<dbReference type="InterPro" id="IPR002625">
    <property type="entry name" value="Smr_dom"/>
</dbReference>
<dbReference type="Gene3D" id="3.30.1370.110">
    <property type="match status" value="1"/>
</dbReference>
<proteinExistence type="predicted"/>
<dbReference type="EMBL" id="JALLPB020000283">
    <property type="protein sequence ID" value="KAL3811071.1"/>
    <property type="molecule type" value="Genomic_DNA"/>
</dbReference>
<dbReference type="Proteomes" id="UP001530377">
    <property type="component" value="Unassembled WGS sequence"/>
</dbReference>
<dbReference type="SUPFAM" id="SSF160443">
    <property type="entry name" value="SMR domain-like"/>
    <property type="match status" value="1"/>
</dbReference>
<dbReference type="SMART" id="SM00463">
    <property type="entry name" value="SMR"/>
    <property type="match status" value="1"/>
</dbReference>
<protein>
    <recommendedName>
        <fullName evidence="1">Smr domain-containing protein</fullName>
    </recommendedName>
</protein>
<evidence type="ECO:0000259" key="1">
    <source>
        <dbReference type="PROSITE" id="PS50828"/>
    </source>
</evidence>
<comment type="caution">
    <text evidence="2">The sequence shown here is derived from an EMBL/GenBank/DDBJ whole genome shotgun (WGS) entry which is preliminary data.</text>
</comment>
<accession>A0ABD3RHE1</accession>
<dbReference type="PROSITE" id="PS50828">
    <property type="entry name" value="SMR"/>
    <property type="match status" value="1"/>
</dbReference>
<reference evidence="2 3" key="1">
    <citation type="submission" date="2024-10" db="EMBL/GenBank/DDBJ databases">
        <title>Updated reference genomes for cyclostephanoid diatoms.</title>
        <authorList>
            <person name="Roberts W.R."/>
            <person name="Alverson A.J."/>
        </authorList>
    </citation>
    <scope>NUCLEOTIDE SEQUENCE [LARGE SCALE GENOMIC DNA]</scope>
    <source>
        <strain evidence="2 3">AJA228-03</strain>
    </source>
</reference>
<evidence type="ECO:0000313" key="3">
    <source>
        <dbReference type="Proteomes" id="UP001530377"/>
    </source>
</evidence>
<name>A0ABD3RHE1_9STRA</name>
<sequence length="390" mass="43685">MLVHCCVNSMAQSSSPTTTLDLHGKVVVDAISEVTLFLERIRRTRVDSSTGRSEGRNVVFVQIITGSGSHSPHGPVLRSAVQKLLEKRCMDWRLERGGGSFQVDALSGHDLHDLAPATDSKVVIADADEFHHLATASKSYVAGSYAGIAQGGHSAVTHCSGGSPLSRTPSSDNLYKRFDSDYPLPIQVTLEDKDVQIVTELSIIEYQRRKISCDSISKQNESDFQRVLSKSKLDNTVLDGYELVSNVEEERLLKSSYEQFLMDEQRRQERTDKEYEEELKLAMDLSTHETLKPTYAEDDLQRALVESRAMAEGEQATYSIDDLVEKAVAESILLEETRKVYLNEQEKLAASRGVDLLEEVKQLSLKQHQEDVLSEEEALREAIEKSKHER</sequence>
<dbReference type="AlphaFoldDB" id="A0ABD3RHE1"/>
<dbReference type="Pfam" id="PF01713">
    <property type="entry name" value="Smr"/>
    <property type="match status" value="1"/>
</dbReference>
<gene>
    <name evidence="2" type="ORF">ACHAXA_009019</name>
</gene>
<organism evidence="2 3">
    <name type="scientific">Cyclostephanos tholiformis</name>
    <dbReference type="NCBI Taxonomy" id="382380"/>
    <lineage>
        <taxon>Eukaryota</taxon>
        <taxon>Sar</taxon>
        <taxon>Stramenopiles</taxon>
        <taxon>Ochrophyta</taxon>
        <taxon>Bacillariophyta</taxon>
        <taxon>Coscinodiscophyceae</taxon>
        <taxon>Thalassiosirophycidae</taxon>
        <taxon>Stephanodiscales</taxon>
        <taxon>Stephanodiscaceae</taxon>
        <taxon>Cyclostephanos</taxon>
    </lineage>
</organism>
<feature type="domain" description="Smr" evidence="1">
    <location>
        <begin position="20"/>
        <end position="104"/>
    </location>
</feature>
<dbReference type="InterPro" id="IPR036063">
    <property type="entry name" value="Smr_dom_sf"/>
</dbReference>
<evidence type="ECO:0000313" key="2">
    <source>
        <dbReference type="EMBL" id="KAL3811071.1"/>
    </source>
</evidence>
<keyword evidence="3" id="KW-1185">Reference proteome</keyword>